<dbReference type="Proteomes" id="UP000198748">
    <property type="component" value="Unassembled WGS sequence"/>
</dbReference>
<evidence type="ECO:0000313" key="2">
    <source>
        <dbReference type="Proteomes" id="UP000198748"/>
    </source>
</evidence>
<dbReference type="AlphaFoldDB" id="A0A1G7C8B7"/>
<dbReference type="EMBL" id="FNAN01000004">
    <property type="protein sequence ID" value="SDE34990.1"/>
    <property type="molecule type" value="Genomic_DNA"/>
</dbReference>
<keyword evidence="2" id="KW-1185">Reference proteome</keyword>
<reference evidence="2" key="1">
    <citation type="submission" date="2016-10" db="EMBL/GenBank/DDBJ databases">
        <authorList>
            <person name="Varghese N."/>
            <person name="Submissions S."/>
        </authorList>
    </citation>
    <scope>NUCLEOTIDE SEQUENCE [LARGE SCALE GENOMIC DNA]</scope>
    <source>
        <strain evidence="2">DSM 25329</strain>
    </source>
</reference>
<organism evidence="1 2">
    <name type="scientific">Dyadobacter soli</name>
    <dbReference type="NCBI Taxonomy" id="659014"/>
    <lineage>
        <taxon>Bacteria</taxon>
        <taxon>Pseudomonadati</taxon>
        <taxon>Bacteroidota</taxon>
        <taxon>Cytophagia</taxon>
        <taxon>Cytophagales</taxon>
        <taxon>Spirosomataceae</taxon>
        <taxon>Dyadobacter</taxon>
    </lineage>
</organism>
<proteinExistence type="predicted"/>
<gene>
    <name evidence="1" type="ORF">SAMN04487996_104418</name>
</gene>
<name>A0A1G7C8B7_9BACT</name>
<accession>A0A1G7C8B7</accession>
<sequence length="49" mass="5693">MDAGPNIFLLFGTSQENCFDRGEYLTDFSNSKWLVVLSVNKNARFYTWP</sequence>
<protein>
    <submittedName>
        <fullName evidence="1">Uncharacterized protein</fullName>
    </submittedName>
</protein>
<evidence type="ECO:0000313" key="1">
    <source>
        <dbReference type="EMBL" id="SDE34990.1"/>
    </source>
</evidence>